<comment type="caution">
    <text evidence="1">The sequence shown here is derived from an EMBL/GenBank/DDBJ whole genome shotgun (WGS) entry which is preliminary data.</text>
</comment>
<dbReference type="EMBL" id="CM004391">
    <property type="protein sequence ID" value="KAG8654131.1"/>
    <property type="molecule type" value="Genomic_DNA"/>
</dbReference>
<keyword evidence="2" id="KW-1185">Reference proteome</keyword>
<sequence>MLLTHLFPTFLLLGSFVQQHKYISYERVIIKCFNVSVVFDAKDCEGKEVGILSWNEAVSHNN</sequence>
<accession>A0ACB7HTE9</accession>
<dbReference type="Proteomes" id="UP000091857">
    <property type="component" value="Chromosome 5"/>
</dbReference>
<protein>
    <submittedName>
        <fullName evidence="1">Uncharacterized protein</fullName>
    </submittedName>
</protein>
<gene>
    <name evidence="1" type="ORF">MANES_05G103450v8</name>
</gene>
<evidence type="ECO:0000313" key="2">
    <source>
        <dbReference type="Proteomes" id="UP000091857"/>
    </source>
</evidence>
<reference evidence="2" key="1">
    <citation type="journal article" date="2016" name="Nat. Biotechnol.">
        <title>Sequencing wild and cultivated cassava and related species reveals extensive interspecific hybridization and genetic diversity.</title>
        <authorList>
            <person name="Bredeson J.V."/>
            <person name="Lyons J.B."/>
            <person name="Prochnik S.E."/>
            <person name="Wu G.A."/>
            <person name="Ha C.M."/>
            <person name="Edsinger-Gonzales E."/>
            <person name="Grimwood J."/>
            <person name="Schmutz J."/>
            <person name="Rabbi I.Y."/>
            <person name="Egesi C."/>
            <person name="Nauluvula P."/>
            <person name="Lebot V."/>
            <person name="Ndunguru J."/>
            <person name="Mkamilo G."/>
            <person name="Bart R.S."/>
            <person name="Setter T.L."/>
            <person name="Gleadow R.M."/>
            <person name="Kulakow P."/>
            <person name="Ferguson M.E."/>
            <person name="Rounsley S."/>
            <person name="Rokhsar D.S."/>
        </authorList>
    </citation>
    <scope>NUCLEOTIDE SEQUENCE [LARGE SCALE GENOMIC DNA]</scope>
    <source>
        <strain evidence="2">cv. AM560-2</strain>
    </source>
</reference>
<name>A0ACB7HTE9_MANES</name>
<evidence type="ECO:0000313" key="1">
    <source>
        <dbReference type="EMBL" id="KAG8654131.1"/>
    </source>
</evidence>
<organism evidence="1 2">
    <name type="scientific">Manihot esculenta</name>
    <name type="common">Cassava</name>
    <name type="synonym">Jatropha manihot</name>
    <dbReference type="NCBI Taxonomy" id="3983"/>
    <lineage>
        <taxon>Eukaryota</taxon>
        <taxon>Viridiplantae</taxon>
        <taxon>Streptophyta</taxon>
        <taxon>Embryophyta</taxon>
        <taxon>Tracheophyta</taxon>
        <taxon>Spermatophyta</taxon>
        <taxon>Magnoliopsida</taxon>
        <taxon>eudicotyledons</taxon>
        <taxon>Gunneridae</taxon>
        <taxon>Pentapetalae</taxon>
        <taxon>rosids</taxon>
        <taxon>fabids</taxon>
        <taxon>Malpighiales</taxon>
        <taxon>Euphorbiaceae</taxon>
        <taxon>Crotonoideae</taxon>
        <taxon>Manihoteae</taxon>
        <taxon>Manihot</taxon>
    </lineage>
</organism>
<proteinExistence type="predicted"/>